<evidence type="ECO:0000313" key="3">
    <source>
        <dbReference type="Proteomes" id="UP001180531"/>
    </source>
</evidence>
<organism evidence="2 3">
    <name type="scientific">Streptomyces hesseae</name>
    <dbReference type="NCBI Taxonomy" id="3075519"/>
    <lineage>
        <taxon>Bacteria</taxon>
        <taxon>Bacillati</taxon>
        <taxon>Actinomycetota</taxon>
        <taxon>Actinomycetes</taxon>
        <taxon>Kitasatosporales</taxon>
        <taxon>Streptomycetaceae</taxon>
        <taxon>Streptomyces</taxon>
    </lineage>
</organism>
<dbReference type="SUPFAM" id="SSF52980">
    <property type="entry name" value="Restriction endonuclease-like"/>
    <property type="match status" value="1"/>
</dbReference>
<sequence>MGAVMAAEARYEQWERATPENWMRPPEDGWTYDQVRELVLPFDWELLGGKIVVRGAAKWWHNRVRNQLYFRLETVRREPFAVDAEQSVFFDDSNVPRPDVVVFDKTGLDISTVDCIPVEKVVLAIEVVSQGSRSEDRFFKPALYAGAKIDHYWRIERGEDDLPVVHEFWLHREVDCYIPSPEHATHTRKLKTDVPFPIEIDLRSLIEV</sequence>
<dbReference type="InterPro" id="IPR008538">
    <property type="entry name" value="Uma2"/>
</dbReference>
<dbReference type="Gene3D" id="3.90.1570.10">
    <property type="entry name" value="tt1808, chain A"/>
    <property type="match status" value="1"/>
</dbReference>
<evidence type="ECO:0000259" key="1">
    <source>
        <dbReference type="Pfam" id="PF05685"/>
    </source>
</evidence>
<dbReference type="PANTHER" id="PTHR35400">
    <property type="entry name" value="SLR1083 PROTEIN"/>
    <property type="match status" value="1"/>
</dbReference>
<dbReference type="GO" id="GO:0004519">
    <property type="term" value="F:endonuclease activity"/>
    <property type="evidence" value="ECO:0007669"/>
    <property type="project" value="UniProtKB-KW"/>
</dbReference>
<dbReference type="InterPro" id="IPR011335">
    <property type="entry name" value="Restrct_endonuc-II-like"/>
</dbReference>
<accession>A0ABU2SZ84</accession>
<dbReference type="EMBL" id="JAVRFI010000028">
    <property type="protein sequence ID" value="MDT0453210.1"/>
    <property type="molecule type" value="Genomic_DNA"/>
</dbReference>
<feature type="domain" description="Putative restriction endonuclease" evidence="1">
    <location>
        <begin position="43"/>
        <end position="169"/>
    </location>
</feature>
<dbReference type="PANTHER" id="PTHR35400:SF3">
    <property type="entry name" value="SLL1072 PROTEIN"/>
    <property type="match status" value="1"/>
</dbReference>
<comment type="caution">
    <text evidence="2">The sequence shown here is derived from an EMBL/GenBank/DDBJ whole genome shotgun (WGS) entry which is preliminary data.</text>
</comment>
<name>A0ABU2SZ84_9ACTN</name>
<keyword evidence="2" id="KW-0540">Nuclease</keyword>
<dbReference type="Proteomes" id="UP001180531">
    <property type="component" value="Unassembled WGS sequence"/>
</dbReference>
<proteinExistence type="predicted"/>
<evidence type="ECO:0000313" key="2">
    <source>
        <dbReference type="EMBL" id="MDT0453210.1"/>
    </source>
</evidence>
<keyword evidence="2" id="KW-0378">Hydrolase</keyword>
<dbReference type="RefSeq" id="WP_311614888.1">
    <property type="nucleotide sequence ID" value="NZ_JAVRFI010000028.1"/>
</dbReference>
<protein>
    <submittedName>
        <fullName evidence="2">Uma2 family endonuclease</fullName>
    </submittedName>
</protein>
<keyword evidence="2" id="KW-0255">Endonuclease</keyword>
<gene>
    <name evidence="2" type="ORF">RM609_29625</name>
</gene>
<dbReference type="CDD" id="cd06260">
    <property type="entry name" value="DUF820-like"/>
    <property type="match status" value="1"/>
</dbReference>
<keyword evidence="3" id="KW-1185">Reference proteome</keyword>
<reference evidence="2" key="1">
    <citation type="submission" date="2024-05" db="EMBL/GenBank/DDBJ databases">
        <title>30 novel species of actinomycetes from the DSMZ collection.</title>
        <authorList>
            <person name="Nouioui I."/>
        </authorList>
    </citation>
    <scope>NUCLEOTIDE SEQUENCE</scope>
    <source>
        <strain evidence="2">DSM 40473</strain>
    </source>
</reference>
<dbReference type="InterPro" id="IPR012296">
    <property type="entry name" value="Nuclease_put_TT1808"/>
</dbReference>
<dbReference type="Pfam" id="PF05685">
    <property type="entry name" value="Uma2"/>
    <property type="match status" value="1"/>
</dbReference>